<comment type="function">
    <text evidence="5">This is one of the proteins that binds to the 5S RNA in the ribosome where it forms part of the central protuberance.</text>
</comment>
<dbReference type="RefSeq" id="WP_204419912.1">
    <property type="nucleotide sequence ID" value="NZ_JAFBED010000017.1"/>
</dbReference>
<evidence type="ECO:0000259" key="7">
    <source>
        <dbReference type="Pfam" id="PF01386"/>
    </source>
</evidence>
<name>A0ABS2P6M9_9BACI</name>
<feature type="compositionally biased region" description="Basic and acidic residues" evidence="6">
    <location>
        <begin position="198"/>
        <end position="208"/>
    </location>
</feature>
<feature type="domain" description="Large ribosomal subunit protein bL25 beta" evidence="8">
    <location>
        <begin position="100"/>
        <end position="183"/>
    </location>
</feature>
<sequence length="215" mass="24045">MTSVLHANERTEFKKSSRRKTREEGQIPAVVYGNDTENKSISVDSKDFIKTIRETGRNGIIDLEIGSDKRKVMLYDYQVDPLKSMEFVHLDFHVVNFKSEIDVDVTVHVTGDAAGVKDGGVLQQVLHEASVKVLPGDVPDSIEVDVSNLQVNETITFGDLDTSGKYKFNHEDDEVIASILPPRQEEEIDSGEEQEPGEPERVEGRENNNDSEDEA</sequence>
<feature type="compositionally biased region" description="Basic and acidic residues" evidence="6">
    <location>
        <begin position="7"/>
        <end position="25"/>
    </location>
</feature>
<dbReference type="InterPro" id="IPR020057">
    <property type="entry name" value="Ribosomal_bL25_b-dom"/>
</dbReference>
<feature type="region of interest" description="Disordered" evidence="6">
    <location>
        <begin position="1"/>
        <end position="25"/>
    </location>
</feature>
<dbReference type="Gene3D" id="2.170.120.20">
    <property type="entry name" value="Ribosomal protein L25, beta domain"/>
    <property type="match status" value="1"/>
</dbReference>
<protein>
    <recommendedName>
        <fullName evidence="5">Large ribosomal subunit protein bL25</fullName>
    </recommendedName>
    <alternativeName>
        <fullName evidence="5">General stress protein CTC</fullName>
    </alternativeName>
</protein>
<dbReference type="PANTHER" id="PTHR33284">
    <property type="entry name" value="RIBOSOMAL PROTEIN L25/GLN-TRNA SYNTHETASE, ANTI-CODON-BINDING DOMAIN-CONTAINING PROTEIN"/>
    <property type="match status" value="1"/>
</dbReference>
<dbReference type="Pfam" id="PF14693">
    <property type="entry name" value="Ribosomal_TL5_C"/>
    <property type="match status" value="1"/>
</dbReference>
<dbReference type="SUPFAM" id="SSF50715">
    <property type="entry name" value="Ribosomal protein L25-like"/>
    <property type="match status" value="1"/>
</dbReference>
<dbReference type="PANTHER" id="PTHR33284:SF1">
    <property type="entry name" value="RIBOSOMAL PROTEIN L25_GLN-TRNA SYNTHETASE, ANTI-CODON-BINDING DOMAIN-CONTAINING PROTEIN"/>
    <property type="match status" value="1"/>
</dbReference>
<evidence type="ECO:0000256" key="1">
    <source>
        <dbReference type="ARBA" id="ARBA00022730"/>
    </source>
</evidence>
<dbReference type="InterPro" id="IPR001021">
    <property type="entry name" value="Ribosomal_bL25_long"/>
</dbReference>
<evidence type="ECO:0000256" key="3">
    <source>
        <dbReference type="ARBA" id="ARBA00022980"/>
    </source>
</evidence>
<dbReference type="Proteomes" id="UP000737402">
    <property type="component" value="Unassembled WGS sequence"/>
</dbReference>
<dbReference type="HAMAP" id="MF_01334">
    <property type="entry name" value="Ribosomal_bL25_CTC"/>
    <property type="match status" value="1"/>
</dbReference>
<dbReference type="NCBIfam" id="TIGR00731">
    <property type="entry name" value="bL25_bact_ctc"/>
    <property type="match status" value="1"/>
</dbReference>
<evidence type="ECO:0000313" key="9">
    <source>
        <dbReference type="EMBL" id="MBM7622292.1"/>
    </source>
</evidence>
<comment type="similarity">
    <text evidence="5">Belongs to the bacterial ribosomal protein bL25 family. CTC subfamily.</text>
</comment>
<dbReference type="InterPro" id="IPR037121">
    <property type="entry name" value="Ribosomal_bL25_C"/>
</dbReference>
<evidence type="ECO:0000256" key="6">
    <source>
        <dbReference type="SAM" id="MobiDB-lite"/>
    </source>
</evidence>
<comment type="subunit">
    <text evidence="5">Part of the 50S ribosomal subunit; part of the 5S rRNA/L5/L18/L25 subcomplex. Contacts the 5S rRNA. Binds to the 5S rRNA independently of L5 and L18.</text>
</comment>
<dbReference type="Gene3D" id="2.40.240.10">
    <property type="entry name" value="Ribosomal Protein L25, Chain P"/>
    <property type="match status" value="1"/>
</dbReference>
<organism evidence="9 10">
    <name type="scientific">Sutcliffiella tianshenii</name>
    <dbReference type="NCBI Taxonomy" id="1463404"/>
    <lineage>
        <taxon>Bacteria</taxon>
        <taxon>Bacillati</taxon>
        <taxon>Bacillota</taxon>
        <taxon>Bacilli</taxon>
        <taxon>Bacillales</taxon>
        <taxon>Bacillaceae</taxon>
        <taxon>Sutcliffiella</taxon>
    </lineage>
</organism>
<keyword evidence="2 5" id="KW-0694">RNA-binding</keyword>
<dbReference type="InterPro" id="IPR011035">
    <property type="entry name" value="Ribosomal_bL25/Gln-tRNA_synth"/>
</dbReference>
<feature type="compositionally biased region" description="Acidic residues" evidence="6">
    <location>
        <begin position="186"/>
        <end position="197"/>
    </location>
</feature>
<accession>A0ABS2P6M9</accession>
<keyword evidence="4 5" id="KW-0687">Ribonucleoprotein</keyword>
<dbReference type="InterPro" id="IPR020930">
    <property type="entry name" value="Ribosomal_uL5_bac-type"/>
</dbReference>
<keyword evidence="1 5" id="KW-0699">rRNA-binding</keyword>
<keyword evidence="10" id="KW-1185">Reference proteome</keyword>
<evidence type="ECO:0000256" key="2">
    <source>
        <dbReference type="ARBA" id="ARBA00022884"/>
    </source>
</evidence>
<dbReference type="NCBIfam" id="NF004133">
    <property type="entry name" value="PRK05618.2-4"/>
    <property type="match status" value="1"/>
</dbReference>
<dbReference type="InterPro" id="IPR020056">
    <property type="entry name" value="Rbsml_bL25/Gln-tRNA_synth_N"/>
</dbReference>
<dbReference type="CDD" id="cd00495">
    <property type="entry name" value="Ribosomal_L25_TL5_CTC"/>
    <property type="match status" value="1"/>
</dbReference>
<proteinExistence type="inferred from homology"/>
<feature type="domain" description="Large ribosomal subunit protein bL25 L25" evidence="7">
    <location>
        <begin position="5"/>
        <end position="92"/>
    </location>
</feature>
<evidence type="ECO:0000259" key="8">
    <source>
        <dbReference type="Pfam" id="PF14693"/>
    </source>
</evidence>
<dbReference type="Pfam" id="PF01386">
    <property type="entry name" value="Ribosomal_L25p"/>
    <property type="match status" value="1"/>
</dbReference>
<evidence type="ECO:0000313" key="10">
    <source>
        <dbReference type="Proteomes" id="UP000737402"/>
    </source>
</evidence>
<evidence type="ECO:0000256" key="4">
    <source>
        <dbReference type="ARBA" id="ARBA00023274"/>
    </source>
</evidence>
<evidence type="ECO:0000256" key="5">
    <source>
        <dbReference type="HAMAP-Rule" id="MF_01334"/>
    </source>
</evidence>
<comment type="caution">
    <text evidence="9">The sequence shown here is derived from an EMBL/GenBank/DDBJ whole genome shotgun (WGS) entry which is preliminary data.</text>
</comment>
<dbReference type="EMBL" id="JAFBED010000017">
    <property type="protein sequence ID" value="MBM7622292.1"/>
    <property type="molecule type" value="Genomic_DNA"/>
</dbReference>
<reference evidence="9 10" key="1">
    <citation type="submission" date="2021-01" db="EMBL/GenBank/DDBJ databases">
        <title>Genomic Encyclopedia of Type Strains, Phase IV (KMG-IV): sequencing the most valuable type-strain genomes for metagenomic binning, comparative biology and taxonomic classification.</title>
        <authorList>
            <person name="Goeker M."/>
        </authorList>
    </citation>
    <scope>NUCLEOTIDE SEQUENCE [LARGE SCALE GENOMIC DNA]</scope>
    <source>
        <strain evidence="9 10">DSM 25879</strain>
    </source>
</reference>
<feature type="region of interest" description="Disordered" evidence="6">
    <location>
        <begin position="175"/>
        <end position="215"/>
    </location>
</feature>
<dbReference type="InterPro" id="IPR029751">
    <property type="entry name" value="Ribosomal_L25_dom"/>
</dbReference>
<keyword evidence="3 5" id="KW-0689">Ribosomal protein</keyword>
<dbReference type="GO" id="GO:0005840">
    <property type="term" value="C:ribosome"/>
    <property type="evidence" value="ECO:0007669"/>
    <property type="project" value="UniProtKB-KW"/>
</dbReference>
<gene>
    <name evidence="5" type="primary">rplY</name>
    <name evidence="5" type="synonym">ctc</name>
    <name evidence="9" type="ORF">JOC95_004207</name>
</gene>